<evidence type="ECO:0000256" key="7">
    <source>
        <dbReference type="ARBA" id="ARBA00022771"/>
    </source>
</evidence>
<keyword evidence="5 14" id="KW-0812">Transmembrane</keyword>
<keyword evidence="10 14" id="KW-1133">Transmembrane helix</keyword>
<sequence length="387" mass="43309">MDRTEHQQSILTSDAVDSSPLLASSGEPSAGANSASRASLRRGRFSRIFRLLRRGNSRRIMREPSVLVRETAAEQLEERQSDWSYSRPVVVLDLIWNLAFITVALVVLILSRDERPKNPLRLWVVVYAAQCCIHMVCVWVEYRRRRQRNNRQYGPESSVPGPALSASERSQNDLDVVQMFEQTSSSDLSVFKRIESANTSFSFLWWVVGFYWTSTGSQSHDAPLLFWVCVAFLAFDVFFVVFCVSLACIIGVAVCCCLPCIIALMHAVAEQEGASEEDLNLLPKYKFRRLGGHPKAGPDMASPSGGTMSIIGTMPPGATAERVLPTEDSECCICLSTYEDGIELRELPCGHHFHCACVDRWLRMNSTCPLCKYNICKNSNNFAAEDV</sequence>
<dbReference type="SUPFAM" id="SSF57850">
    <property type="entry name" value="RING/U-box"/>
    <property type="match status" value="1"/>
</dbReference>
<evidence type="ECO:0000256" key="6">
    <source>
        <dbReference type="ARBA" id="ARBA00022723"/>
    </source>
</evidence>
<keyword evidence="8" id="KW-0833">Ubl conjugation pathway</keyword>
<dbReference type="EC" id="2.3.2.27" evidence="3"/>
<keyword evidence="7 12" id="KW-0863">Zinc-finger</keyword>
<keyword evidence="6" id="KW-0479">Metal-binding</keyword>
<proteinExistence type="predicted"/>
<dbReference type="GO" id="GO:0008270">
    <property type="term" value="F:zinc ion binding"/>
    <property type="evidence" value="ECO:0007669"/>
    <property type="project" value="UniProtKB-KW"/>
</dbReference>
<feature type="region of interest" description="Disordered" evidence="13">
    <location>
        <begin position="1"/>
        <end position="38"/>
    </location>
</feature>
<dbReference type="Pfam" id="PF13639">
    <property type="entry name" value="zf-RING_2"/>
    <property type="match status" value="1"/>
</dbReference>
<evidence type="ECO:0000256" key="8">
    <source>
        <dbReference type="ARBA" id="ARBA00022786"/>
    </source>
</evidence>
<evidence type="ECO:0000256" key="14">
    <source>
        <dbReference type="SAM" id="Phobius"/>
    </source>
</evidence>
<dbReference type="GO" id="GO:0061630">
    <property type="term" value="F:ubiquitin protein ligase activity"/>
    <property type="evidence" value="ECO:0007669"/>
    <property type="project" value="UniProtKB-EC"/>
</dbReference>
<evidence type="ECO:0000259" key="15">
    <source>
        <dbReference type="PROSITE" id="PS50089"/>
    </source>
</evidence>
<dbReference type="InterPro" id="IPR013083">
    <property type="entry name" value="Znf_RING/FYVE/PHD"/>
</dbReference>
<evidence type="ECO:0000256" key="5">
    <source>
        <dbReference type="ARBA" id="ARBA00022692"/>
    </source>
</evidence>
<feature type="transmembrane region" description="Helical" evidence="14">
    <location>
        <begin position="224"/>
        <end position="242"/>
    </location>
</feature>
<feature type="transmembrane region" description="Helical" evidence="14">
    <location>
        <begin position="249"/>
        <end position="269"/>
    </location>
</feature>
<evidence type="ECO:0000256" key="2">
    <source>
        <dbReference type="ARBA" id="ARBA00004141"/>
    </source>
</evidence>
<keyword evidence="17" id="KW-1185">Reference proteome</keyword>
<dbReference type="GO" id="GO:0016020">
    <property type="term" value="C:membrane"/>
    <property type="evidence" value="ECO:0007669"/>
    <property type="project" value="UniProtKB-SubCell"/>
</dbReference>
<dbReference type="OrthoDB" id="8062037at2759"/>
<feature type="transmembrane region" description="Helical" evidence="14">
    <location>
        <begin position="122"/>
        <end position="142"/>
    </location>
</feature>
<dbReference type="SMART" id="SM00184">
    <property type="entry name" value="RING"/>
    <property type="match status" value="1"/>
</dbReference>
<comment type="subcellular location">
    <subcellularLocation>
        <location evidence="2">Membrane</location>
        <topology evidence="2">Multi-pass membrane protein</topology>
    </subcellularLocation>
</comment>
<name>A0A9D4V8F4_ADICA</name>
<evidence type="ECO:0000256" key="4">
    <source>
        <dbReference type="ARBA" id="ARBA00022679"/>
    </source>
</evidence>
<evidence type="ECO:0000256" key="10">
    <source>
        <dbReference type="ARBA" id="ARBA00022989"/>
    </source>
</evidence>
<evidence type="ECO:0000313" key="16">
    <source>
        <dbReference type="EMBL" id="KAI5081734.1"/>
    </source>
</evidence>
<dbReference type="Proteomes" id="UP000886520">
    <property type="component" value="Chromosome 2"/>
</dbReference>
<accession>A0A9D4V8F4</accession>
<reference evidence="16" key="1">
    <citation type="submission" date="2021-01" db="EMBL/GenBank/DDBJ databases">
        <title>Adiantum capillus-veneris genome.</title>
        <authorList>
            <person name="Fang Y."/>
            <person name="Liao Q."/>
        </authorList>
    </citation>
    <scope>NUCLEOTIDE SEQUENCE</scope>
    <source>
        <strain evidence="16">H3</strain>
        <tissue evidence="16">Leaf</tissue>
    </source>
</reference>
<keyword evidence="4" id="KW-0808">Transferase</keyword>
<dbReference type="GO" id="GO:0016567">
    <property type="term" value="P:protein ubiquitination"/>
    <property type="evidence" value="ECO:0007669"/>
    <property type="project" value="TreeGrafter"/>
</dbReference>
<dbReference type="GO" id="GO:0006511">
    <property type="term" value="P:ubiquitin-dependent protein catabolic process"/>
    <property type="evidence" value="ECO:0007669"/>
    <property type="project" value="TreeGrafter"/>
</dbReference>
<evidence type="ECO:0000256" key="13">
    <source>
        <dbReference type="SAM" id="MobiDB-lite"/>
    </source>
</evidence>
<evidence type="ECO:0000256" key="1">
    <source>
        <dbReference type="ARBA" id="ARBA00000900"/>
    </source>
</evidence>
<dbReference type="EMBL" id="JABFUD020000003">
    <property type="protein sequence ID" value="KAI5081734.1"/>
    <property type="molecule type" value="Genomic_DNA"/>
</dbReference>
<feature type="transmembrane region" description="Helical" evidence="14">
    <location>
        <begin position="194"/>
        <end position="212"/>
    </location>
</feature>
<feature type="domain" description="RING-type" evidence="15">
    <location>
        <begin position="331"/>
        <end position="372"/>
    </location>
</feature>
<dbReference type="InterPro" id="IPR001841">
    <property type="entry name" value="Znf_RING"/>
</dbReference>
<evidence type="ECO:0000256" key="12">
    <source>
        <dbReference type="PROSITE-ProRule" id="PRU00175"/>
    </source>
</evidence>
<dbReference type="AlphaFoldDB" id="A0A9D4V8F4"/>
<organism evidence="16 17">
    <name type="scientific">Adiantum capillus-veneris</name>
    <name type="common">Maidenhair fern</name>
    <dbReference type="NCBI Taxonomy" id="13818"/>
    <lineage>
        <taxon>Eukaryota</taxon>
        <taxon>Viridiplantae</taxon>
        <taxon>Streptophyta</taxon>
        <taxon>Embryophyta</taxon>
        <taxon>Tracheophyta</taxon>
        <taxon>Polypodiopsida</taxon>
        <taxon>Polypodiidae</taxon>
        <taxon>Polypodiales</taxon>
        <taxon>Pteridineae</taxon>
        <taxon>Pteridaceae</taxon>
        <taxon>Vittarioideae</taxon>
        <taxon>Adiantum</taxon>
    </lineage>
</organism>
<gene>
    <name evidence="16" type="ORF">GOP47_0001477</name>
</gene>
<dbReference type="GO" id="GO:0000325">
    <property type="term" value="C:plant-type vacuole"/>
    <property type="evidence" value="ECO:0007669"/>
    <property type="project" value="TreeGrafter"/>
</dbReference>
<feature type="compositionally biased region" description="Polar residues" evidence="13">
    <location>
        <begin position="7"/>
        <end position="16"/>
    </location>
</feature>
<evidence type="ECO:0000256" key="9">
    <source>
        <dbReference type="ARBA" id="ARBA00022833"/>
    </source>
</evidence>
<comment type="caution">
    <text evidence="16">The sequence shown here is derived from an EMBL/GenBank/DDBJ whole genome shotgun (WGS) entry which is preliminary data.</text>
</comment>
<evidence type="ECO:0000313" key="17">
    <source>
        <dbReference type="Proteomes" id="UP000886520"/>
    </source>
</evidence>
<dbReference type="PROSITE" id="PS50089">
    <property type="entry name" value="ZF_RING_2"/>
    <property type="match status" value="1"/>
</dbReference>
<keyword evidence="11 14" id="KW-0472">Membrane</keyword>
<dbReference type="PANTHER" id="PTHR45977">
    <property type="entry name" value="TARGET OF ERK KINASE MPK-1"/>
    <property type="match status" value="1"/>
</dbReference>
<dbReference type="Gene3D" id="3.30.40.10">
    <property type="entry name" value="Zinc/RING finger domain, C3HC4 (zinc finger)"/>
    <property type="match status" value="1"/>
</dbReference>
<protein>
    <recommendedName>
        <fullName evidence="3">RING-type E3 ubiquitin transferase</fullName>
        <ecNumber evidence="3">2.3.2.27</ecNumber>
    </recommendedName>
</protein>
<feature type="transmembrane region" description="Helical" evidence="14">
    <location>
        <begin position="89"/>
        <end position="110"/>
    </location>
</feature>
<comment type="catalytic activity">
    <reaction evidence="1">
        <text>S-ubiquitinyl-[E2 ubiquitin-conjugating enzyme]-L-cysteine + [acceptor protein]-L-lysine = [E2 ubiquitin-conjugating enzyme]-L-cysteine + N(6)-ubiquitinyl-[acceptor protein]-L-lysine.</text>
        <dbReference type="EC" id="2.3.2.27"/>
    </reaction>
</comment>
<evidence type="ECO:0000256" key="3">
    <source>
        <dbReference type="ARBA" id="ARBA00012483"/>
    </source>
</evidence>
<evidence type="ECO:0000256" key="11">
    <source>
        <dbReference type="ARBA" id="ARBA00023136"/>
    </source>
</evidence>
<keyword evidence="9" id="KW-0862">Zinc</keyword>
<dbReference type="PANTHER" id="PTHR45977:SF28">
    <property type="entry name" value="OS02G0674700 PROTEIN"/>
    <property type="match status" value="1"/>
</dbReference>